<reference evidence="2 3" key="1">
    <citation type="submission" date="2020-07" db="EMBL/GenBank/DDBJ databases">
        <title>Sequencing the genomes of 1000 actinobacteria strains.</title>
        <authorList>
            <person name="Klenk H.-P."/>
        </authorList>
    </citation>
    <scope>NUCLEOTIDE SEQUENCE [LARGE SCALE GENOMIC DNA]</scope>
    <source>
        <strain evidence="2 3">DSM 24662</strain>
    </source>
</reference>
<proteinExistence type="predicted"/>
<dbReference type="NCBIfam" id="NF041390">
    <property type="entry name" value="TadE_Rv3655c"/>
    <property type="match status" value="1"/>
</dbReference>
<dbReference type="InterPro" id="IPR049790">
    <property type="entry name" value="Rv3655c/TadE"/>
</dbReference>
<dbReference type="Proteomes" id="UP000576969">
    <property type="component" value="Unassembled WGS sequence"/>
</dbReference>
<protein>
    <submittedName>
        <fullName evidence="2">Flp pilus assembly protein TadG</fullName>
    </submittedName>
</protein>
<organism evidence="2 3">
    <name type="scientific">Microbacterium immunditiarum</name>
    <dbReference type="NCBI Taxonomy" id="337480"/>
    <lineage>
        <taxon>Bacteria</taxon>
        <taxon>Bacillati</taxon>
        <taxon>Actinomycetota</taxon>
        <taxon>Actinomycetes</taxon>
        <taxon>Micrococcales</taxon>
        <taxon>Microbacteriaceae</taxon>
        <taxon>Microbacterium</taxon>
    </lineage>
</organism>
<dbReference type="AlphaFoldDB" id="A0A7Y9GN19"/>
<feature type="transmembrane region" description="Helical" evidence="1">
    <location>
        <begin position="21"/>
        <end position="43"/>
    </location>
</feature>
<keyword evidence="3" id="KW-1185">Reference proteome</keyword>
<sequence length="117" mass="11597">MIRALAERGSRRDRGSIVAEFAVALPAIALVLLFAGGVLAAGARHVRLQDAVADAARLVARGEPVASAEAVVARAVAGGEASVEHRDDLVCVVASAPAGLPALPPLSAASCALAGGR</sequence>
<evidence type="ECO:0000256" key="1">
    <source>
        <dbReference type="SAM" id="Phobius"/>
    </source>
</evidence>
<evidence type="ECO:0000313" key="2">
    <source>
        <dbReference type="EMBL" id="NYE19501.1"/>
    </source>
</evidence>
<keyword evidence="1" id="KW-1133">Transmembrane helix</keyword>
<gene>
    <name evidence="2" type="ORF">BJ991_001529</name>
</gene>
<name>A0A7Y9GN19_9MICO</name>
<evidence type="ECO:0000313" key="3">
    <source>
        <dbReference type="Proteomes" id="UP000576969"/>
    </source>
</evidence>
<dbReference type="EMBL" id="JACCBV010000001">
    <property type="protein sequence ID" value="NYE19501.1"/>
    <property type="molecule type" value="Genomic_DNA"/>
</dbReference>
<accession>A0A7Y9GN19</accession>
<dbReference type="RefSeq" id="WP_343048679.1">
    <property type="nucleotide sequence ID" value="NZ_JACCBV010000001.1"/>
</dbReference>
<comment type="caution">
    <text evidence="2">The sequence shown here is derived from an EMBL/GenBank/DDBJ whole genome shotgun (WGS) entry which is preliminary data.</text>
</comment>
<keyword evidence="1" id="KW-0812">Transmembrane</keyword>
<keyword evidence="1" id="KW-0472">Membrane</keyword>